<gene>
    <name evidence="2" type="ORF">QYE76_059828</name>
</gene>
<accession>A0AAD8RZA4</accession>
<comment type="caution">
    <text evidence="2">The sequence shown here is derived from an EMBL/GenBank/DDBJ whole genome shotgun (WGS) entry which is preliminary data.</text>
</comment>
<dbReference type="InterPro" id="IPR026960">
    <property type="entry name" value="RVT-Znf"/>
</dbReference>
<organism evidence="2 3">
    <name type="scientific">Lolium multiflorum</name>
    <name type="common">Italian ryegrass</name>
    <name type="synonym">Lolium perenne subsp. multiflorum</name>
    <dbReference type="NCBI Taxonomy" id="4521"/>
    <lineage>
        <taxon>Eukaryota</taxon>
        <taxon>Viridiplantae</taxon>
        <taxon>Streptophyta</taxon>
        <taxon>Embryophyta</taxon>
        <taxon>Tracheophyta</taxon>
        <taxon>Spermatophyta</taxon>
        <taxon>Magnoliopsida</taxon>
        <taxon>Liliopsida</taxon>
        <taxon>Poales</taxon>
        <taxon>Poaceae</taxon>
        <taxon>BOP clade</taxon>
        <taxon>Pooideae</taxon>
        <taxon>Poodae</taxon>
        <taxon>Poeae</taxon>
        <taxon>Poeae Chloroplast Group 2 (Poeae type)</taxon>
        <taxon>Loliodinae</taxon>
        <taxon>Loliinae</taxon>
        <taxon>Lolium</taxon>
    </lineage>
</organism>
<dbReference type="Proteomes" id="UP001231189">
    <property type="component" value="Unassembled WGS sequence"/>
</dbReference>
<proteinExistence type="predicted"/>
<dbReference type="EMBL" id="JAUUTY010000004">
    <property type="protein sequence ID" value="KAK1642023.1"/>
    <property type="molecule type" value="Genomic_DNA"/>
</dbReference>
<evidence type="ECO:0000313" key="3">
    <source>
        <dbReference type="Proteomes" id="UP001231189"/>
    </source>
</evidence>
<feature type="domain" description="Reverse transcriptase zinc-binding" evidence="1">
    <location>
        <begin position="2"/>
        <end position="37"/>
    </location>
</feature>
<protein>
    <recommendedName>
        <fullName evidence="1">Reverse transcriptase zinc-binding domain-containing protein</fullName>
    </recommendedName>
</protein>
<name>A0AAD8RZA4_LOLMU</name>
<evidence type="ECO:0000313" key="2">
    <source>
        <dbReference type="EMBL" id="KAK1642023.1"/>
    </source>
</evidence>
<reference evidence="2" key="1">
    <citation type="submission" date="2023-07" db="EMBL/GenBank/DDBJ databases">
        <title>A chromosome-level genome assembly of Lolium multiflorum.</title>
        <authorList>
            <person name="Chen Y."/>
            <person name="Copetti D."/>
            <person name="Kolliker R."/>
            <person name="Studer B."/>
        </authorList>
    </citation>
    <scope>NUCLEOTIDE SEQUENCE</scope>
    <source>
        <strain evidence="2">02402/16</strain>
        <tissue evidence="2">Leaf</tissue>
    </source>
</reference>
<dbReference type="AlphaFoldDB" id="A0AAD8RZA4"/>
<keyword evidence="3" id="KW-1185">Reference proteome</keyword>
<evidence type="ECO:0000259" key="1">
    <source>
        <dbReference type="Pfam" id="PF13966"/>
    </source>
</evidence>
<dbReference type="Pfam" id="PF13966">
    <property type="entry name" value="zf-RVT"/>
    <property type="match status" value="1"/>
</dbReference>
<sequence>MLAIRGWPHDPVCPLCLSAPETADHLCKDCPFTSAIWTCIQQDYPDVSVTHGQTFDSTSDWWDEIIAGKPMDYKRRHSGRLLYVLWNAWKERNRRIFTGRRLTFLEVASLARDDIAQRNLAFAAFRQNIPAEPD</sequence>